<evidence type="ECO:0000313" key="1">
    <source>
        <dbReference type="EMBL" id="CAA9536368.1"/>
    </source>
</evidence>
<dbReference type="EMBL" id="CADCWE010000087">
    <property type="protein sequence ID" value="CAA9536368.1"/>
    <property type="molecule type" value="Genomic_DNA"/>
</dbReference>
<name>A0A6J4U0G7_9BACT</name>
<reference evidence="1" key="1">
    <citation type="submission" date="2020-02" db="EMBL/GenBank/DDBJ databases">
        <authorList>
            <person name="Meier V. D."/>
        </authorList>
    </citation>
    <scope>NUCLEOTIDE SEQUENCE</scope>
    <source>
        <strain evidence="1">AVDCRST_MAG73</strain>
    </source>
</reference>
<proteinExistence type="predicted"/>
<accession>A0A6J4U0G7</accession>
<sequence length="81" mass="8542">MIETGTRPTVCGPAPERRAVAVGRTQAGTVLLRPGMLGCSGSPGWFQKTALLLEFSDEPIRLVHNAIAAVSSFPRRGADGH</sequence>
<gene>
    <name evidence="1" type="ORF">AVDCRST_MAG73-1500</name>
</gene>
<dbReference type="AlphaFoldDB" id="A0A6J4U0G7"/>
<protein>
    <submittedName>
        <fullName evidence="1">Uncharacterized protein</fullName>
    </submittedName>
</protein>
<organism evidence="1">
    <name type="scientific">uncultured Thermomicrobiales bacterium</name>
    <dbReference type="NCBI Taxonomy" id="1645740"/>
    <lineage>
        <taxon>Bacteria</taxon>
        <taxon>Pseudomonadati</taxon>
        <taxon>Thermomicrobiota</taxon>
        <taxon>Thermomicrobia</taxon>
        <taxon>Thermomicrobiales</taxon>
        <taxon>environmental samples</taxon>
    </lineage>
</organism>